<organism evidence="1 2">
    <name type="scientific">Corynebacterium godavarianum</name>
    <dbReference type="NCBI Taxonomy" id="2054421"/>
    <lineage>
        <taxon>Bacteria</taxon>
        <taxon>Bacillati</taxon>
        <taxon>Actinomycetota</taxon>
        <taxon>Actinomycetes</taxon>
        <taxon>Mycobacteriales</taxon>
        <taxon>Corynebacteriaceae</taxon>
        <taxon>Corynebacterium</taxon>
    </lineage>
</organism>
<comment type="caution">
    <text evidence="1">The sequence shown here is derived from an EMBL/GenBank/DDBJ whole genome shotgun (WGS) entry which is preliminary data.</text>
</comment>
<dbReference type="Proteomes" id="UP000320747">
    <property type="component" value="Unassembled WGS sequence"/>
</dbReference>
<proteinExistence type="predicted"/>
<sequence>MIYVPTRVKLPKNGNFKRVPPRKPSDRQENYLDRFDFETLFSDVFIQDGRLWMIGPPFLNLEREMRAAEIKWNWSDVTEEVLFENLNRMSRASFPVMHDTGVLEIDSALGGWKIDVDTAPTSNFKDANVLVTQQQDNRLEWIAYWAYFNAQINGVDSIVVYDNCSELYSAELVDQVLSRIPGIKNHLVVKWDTPYGVTGGPNNVWDSDFGQHISWEHCRRSFAGDARTVCIIDVDELPIVPAGEQLSTMLGESTKPALFFKRQPIRQHANRCQKNNEMRVHESFSLGETRGAWLASKFIYSPTRLPENAQLLVHRIQGVDQEAESENEVFAGHFDGIRIRWRHGEKQPVPLVESVEAISAPVKVLESFDSAFDRLKNGWEAILEELSPFFEQQR</sequence>
<keyword evidence="2" id="KW-1185">Reference proteome</keyword>
<protein>
    <recommendedName>
        <fullName evidence="3">Glycosyltransferase family 92 protein</fullName>
    </recommendedName>
</protein>
<dbReference type="EMBL" id="VMHH01000015">
    <property type="protein sequence ID" value="TSJ70417.1"/>
    <property type="molecule type" value="Genomic_DNA"/>
</dbReference>
<dbReference type="RefSeq" id="WP_154880636.1">
    <property type="nucleotide sequence ID" value="NZ_JAADJX010000001.1"/>
</dbReference>
<evidence type="ECO:0000313" key="1">
    <source>
        <dbReference type="EMBL" id="TSJ70417.1"/>
    </source>
</evidence>
<evidence type="ECO:0008006" key="3">
    <source>
        <dbReference type="Google" id="ProtNLM"/>
    </source>
</evidence>
<accession>A0ABY3DXY6</accession>
<evidence type="ECO:0000313" key="2">
    <source>
        <dbReference type="Proteomes" id="UP000320747"/>
    </source>
</evidence>
<name>A0ABY3DXY6_9CORY</name>
<reference evidence="1 2" key="1">
    <citation type="submission" date="2019-07" db="EMBL/GenBank/DDBJ databases">
        <title>Draft genome of Corynebacterium godavarianum and other related strains.</title>
        <authorList>
            <person name="Bernier A.-M."/>
            <person name="Bernard K."/>
        </authorList>
    </citation>
    <scope>NUCLEOTIDE SEQUENCE [LARGE SCALE GENOMIC DNA]</scope>
    <source>
        <strain evidence="1 2">LMG 29598</strain>
    </source>
</reference>
<gene>
    <name evidence="1" type="ORF">FPH17_11245</name>
</gene>